<dbReference type="Pfam" id="PF06102">
    <property type="entry name" value="RRP36"/>
    <property type="match status" value="1"/>
</dbReference>
<gene>
    <name evidence="7" type="ORF">RS030_243618</name>
</gene>
<keyword evidence="6" id="KW-0687">Ribonucleoprotein</keyword>
<proteinExistence type="inferred from homology"/>
<dbReference type="PANTHER" id="PTHR21738:SF0">
    <property type="entry name" value="RIBOSOMAL RNA PROCESSING PROTEIN 36 HOMOLOG"/>
    <property type="match status" value="1"/>
</dbReference>
<evidence type="ECO:0000256" key="5">
    <source>
        <dbReference type="ARBA" id="ARBA00023242"/>
    </source>
</evidence>
<evidence type="ECO:0000256" key="6">
    <source>
        <dbReference type="RuleBase" id="RU368027"/>
    </source>
</evidence>
<dbReference type="GO" id="GO:0000462">
    <property type="term" value="P:maturation of SSU-rRNA from tricistronic rRNA transcript (SSU-rRNA, 5.8S rRNA, LSU-rRNA)"/>
    <property type="evidence" value="ECO:0007669"/>
    <property type="project" value="TreeGrafter"/>
</dbReference>
<organism evidence="7 8">
    <name type="scientific">Cryptosporidium xiaoi</name>
    <dbReference type="NCBI Taxonomy" id="659607"/>
    <lineage>
        <taxon>Eukaryota</taxon>
        <taxon>Sar</taxon>
        <taxon>Alveolata</taxon>
        <taxon>Apicomplexa</taxon>
        <taxon>Conoidasida</taxon>
        <taxon>Coccidia</taxon>
        <taxon>Eucoccidiorida</taxon>
        <taxon>Eimeriorina</taxon>
        <taxon>Cryptosporidiidae</taxon>
        <taxon>Cryptosporidium</taxon>
    </lineage>
</organism>
<dbReference type="Proteomes" id="UP001311799">
    <property type="component" value="Unassembled WGS sequence"/>
</dbReference>
<dbReference type="GO" id="GO:0030686">
    <property type="term" value="C:90S preribosome"/>
    <property type="evidence" value="ECO:0007669"/>
    <property type="project" value="TreeGrafter"/>
</dbReference>
<comment type="function">
    <text evidence="6">Component of the 90S pre-ribosome involved in the maturation of rRNAs. Required for early cleavages of the pre-RNAs in the 40S ribosomal subunit maturation pathway.</text>
</comment>
<dbReference type="PANTHER" id="PTHR21738">
    <property type="entry name" value="RIBOSOMAL RNA PROCESSING PROTEIN 36 HOMOLOG"/>
    <property type="match status" value="1"/>
</dbReference>
<dbReference type="InterPro" id="IPR009292">
    <property type="entry name" value="RRP36"/>
</dbReference>
<dbReference type="GO" id="GO:0005730">
    <property type="term" value="C:nucleolus"/>
    <property type="evidence" value="ECO:0007669"/>
    <property type="project" value="UniProtKB-SubCell"/>
</dbReference>
<sequence length="267" mass="31850">MDSSNIEDIPFEVILRKDRLINALENKNAKKDKQNLKKPNIKDVNSPKLKKYGIISSKNLPTEVSSRRQVLPDKLLNERNHIYNKHNNKNVNDPRFKESSGKLNTDLFHKSYEFIDDIKKNEFNYIKNILDLHKSMNKAKELGNWNKMRKTSKFKNSNISNYTQEDIEKLKLQYQKLVSENDCRKNLYLKQKTISSYRKLEQSKVEKGKKPFYIKQKDINISVKHEKYKNLNRKQKYKYEQKINKKQLNKFKHLTVDSNINTNKHSS</sequence>
<reference evidence="7 8" key="1">
    <citation type="submission" date="2023-10" db="EMBL/GenBank/DDBJ databases">
        <title>Comparative genomics analysis reveals potential genetic determinants of host preference in Cryptosporidium xiaoi.</title>
        <authorList>
            <person name="Xiao L."/>
            <person name="Li J."/>
        </authorList>
    </citation>
    <scope>NUCLEOTIDE SEQUENCE [LARGE SCALE GENOMIC DNA]</scope>
    <source>
        <strain evidence="7 8">52996</strain>
    </source>
</reference>
<evidence type="ECO:0000313" key="8">
    <source>
        <dbReference type="Proteomes" id="UP001311799"/>
    </source>
</evidence>
<keyword evidence="8" id="KW-1185">Reference proteome</keyword>
<evidence type="ECO:0000256" key="2">
    <source>
        <dbReference type="ARBA" id="ARBA00009418"/>
    </source>
</evidence>
<accession>A0AAV9Y2S8</accession>
<comment type="subunit">
    <text evidence="6">Associates with 90S and pre-40S pre-ribosomal particles.</text>
</comment>
<evidence type="ECO:0000256" key="4">
    <source>
        <dbReference type="ARBA" id="ARBA00022552"/>
    </source>
</evidence>
<dbReference type="AlphaFoldDB" id="A0AAV9Y2S8"/>
<keyword evidence="5 6" id="KW-0539">Nucleus</keyword>
<evidence type="ECO:0000256" key="3">
    <source>
        <dbReference type="ARBA" id="ARBA00022517"/>
    </source>
</evidence>
<evidence type="ECO:0000256" key="1">
    <source>
        <dbReference type="ARBA" id="ARBA00004604"/>
    </source>
</evidence>
<keyword evidence="3 6" id="KW-0690">Ribosome biogenesis</keyword>
<dbReference type="EMBL" id="JAWDEY010000016">
    <property type="protein sequence ID" value="KAK6589006.1"/>
    <property type="molecule type" value="Genomic_DNA"/>
</dbReference>
<keyword evidence="4 6" id="KW-0698">rRNA processing</keyword>
<comment type="caution">
    <text evidence="7">The sequence shown here is derived from an EMBL/GenBank/DDBJ whole genome shotgun (WGS) entry which is preliminary data.</text>
</comment>
<name>A0AAV9Y2S8_9CRYT</name>
<comment type="similarity">
    <text evidence="2 6">Belongs to the RRP36 family.</text>
</comment>
<evidence type="ECO:0000313" key="7">
    <source>
        <dbReference type="EMBL" id="KAK6589006.1"/>
    </source>
</evidence>
<comment type="subcellular location">
    <subcellularLocation>
        <location evidence="1 6">Nucleus</location>
        <location evidence="1 6">Nucleolus</location>
    </subcellularLocation>
</comment>
<protein>
    <recommendedName>
        <fullName evidence="6">rRNA biogenesis protein RRP36</fullName>
    </recommendedName>
</protein>